<evidence type="ECO:0000256" key="2">
    <source>
        <dbReference type="ARBA" id="ARBA00022475"/>
    </source>
</evidence>
<feature type="domain" description="ABC transporter" evidence="9">
    <location>
        <begin position="243"/>
        <end position="489"/>
    </location>
</feature>
<dbReference type="PANTHER" id="PTHR43790">
    <property type="entry name" value="CARBOHYDRATE TRANSPORT ATP-BINDING PROTEIN MG119-RELATED"/>
    <property type="match status" value="1"/>
</dbReference>
<evidence type="ECO:0000259" key="9">
    <source>
        <dbReference type="PROSITE" id="PS50893"/>
    </source>
</evidence>
<dbReference type="EMBL" id="JBHSNO010000005">
    <property type="protein sequence ID" value="MFC5589050.1"/>
    <property type="molecule type" value="Genomic_DNA"/>
</dbReference>
<dbReference type="SMART" id="SM00382">
    <property type="entry name" value="AAA"/>
    <property type="match status" value="2"/>
</dbReference>
<dbReference type="SUPFAM" id="SSF52540">
    <property type="entry name" value="P-loop containing nucleoside triphosphate hydrolases"/>
    <property type="match status" value="2"/>
</dbReference>
<dbReference type="PROSITE" id="PS50893">
    <property type="entry name" value="ABC_TRANSPORTER_2"/>
    <property type="match status" value="2"/>
</dbReference>
<keyword evidence="5" id="KW-0547">Nucleotide-binding</keyword>
<evidence type="ECO:0000256" key="7">
    <source>
        <dbReference type="ARBA" id="ARBA00022967"/>
    </source>
</evidence>
<keyword evidence="4" id="KW-0677">Repeat</keyword>
<organism evidence="10 11">
    <name type="scientific">Sporosarcina soli</name>
    <dbReference type="NCBI Taxonomy" id="334736"/>
    <lineage>
        <taxon>Bacteria</taxon>
        <taxon>Bacillati</taxon>
        <taxon>Bacillota</taxon>
        <taxon>Bacilli</taxon>
        <taxon>Bacillales</taxon>
        <taxon>Caryophanaceae</taxon>
        <taxon>Sporosarcina</taxon>
    </lineage>
</organism>
<accession>A0ABW0TJF9</accession>
<evidence type="ECO:0000256" key="6">
    <source>
        <dbReference type="ARBA" id="ARBA00022840"/>
    </source>
</evidence>
<feature type="domain" description="ABC transporter" evidence="9">
    <location>
        <begin position="5"/>
        <end position="241"/>
    </location>
</feature>
<dbReference type="Proteomes" id="UP001596109">
    <property type="component" value="Unassembled WGS sequence"/>
</dbReference>
<dbReference type="Pfam" id="PF00005">
    <property type="entry name" value="ABC_tran"/>
    <property type="match status" value="2"/>
</dbReference>
<dbReference type="InterPro" id="IPR003439">
    <property type="entry name" value="ABC_transporter-like_ATP-bd"/>
</dbReference>
<dbReference type="PANTHER" id="PTHR43790:SF3">
    <property type="entry name" value="D-ALLOSE IMPORT ATP-BINDING PROTEIN ALSA-RELATED"/>
    <property type="match status" value="1"/>
</dbReference>
<evidence type="ECO:0000256" key="4">
    <source>
        <dbReference type="ARBA" id="ARBA00022737"/>
    </source>
</evidence>
<evidence type="ECO:0000256" key="1">
    <source>
        <dbReference type="ARBA" id="ARBA00022448"/>
    </source>
</evidence>
<dbReference type="CDD" id="cd03216">
    <property type="entry name" value="ABC_Carb_Monos_I"/>
    <property type="match status" value="1"/>
</dbReference>
<name>A0ABW0TJF9_9BACL</name>
<dbReference type="InterPro" id="IPR050107">
    <property type="entry name" value="ABC_carbohydrate_import_ATPase"/>
</dbReference>
<proteinExistence type="predicted"/>
<dbReference type="InterPro" id="IPR003593">
    <property type="entry name" value="AAA+_ATPase"/>
</dbReference>
<evidence type="ECO:0000256" key="5">
    <source>
        <dbReference type="ARBA" id="ARBA00022741"/>
    </source>
</evidence>
<evidence type="ECO:0000256" key="8">
    <source>
        <dbReference type="ARBA" id="ARBA00023136"/>
    </source>
</evidence>
<reference evidence="11" key="1">
    <citation type="journal article" date="2019" name="Int. J. Syst. Evol. Microbiol.">
        <title>The Global Catalogue of Microorganisms (GCM) 10K type strain sequencing project: providing services to taxonomists for standard genome sequencing and annotation.</title>
        <authorList>
            <consortium name="The Broad Institute Genomics Platform"/>
            <consortium name="The Broad Institute Genome Sequencing Center for Infectious Disease"/>
            <person name="Wu L."/>
            <person name="Ma J."/>
        </authorList>
    </citation>
    <scope>NUCLEOTIDE SEQUENCE [LARGE SCALE GENOMIC DNA]</scope>
    <source>
        <strain evidence="11">CGMCC 4.1434</strain>
    </source>
</reference>
<dbReference type="GO" id="GO:0005524">
    <property type="term" value="F:ATP binding"/>
    <property type="evidence" value="ECO:0007669"/>
    <property type="project" value="UniProtKB-KW"/>
</dbReference>
<protein>
    <submittedName>
        <fullName evidence="10">Sugar ABC transporter ATP-binding protein</fullName>
    </submittedName>
</protein>
<comment type="caution">
    <text evidence="10">The sequence shown here is derived from an EMBL/GenBank/DDBJ whole genome shotgun (WGS) entry which is preliminary data.</text>
</comment>
<evidence type="ECO:0000256" key="3">
    <source>
        <dbReference type="ARBA" id="ARBA00022597"/>
    </source>
</evidence>
<dbReference type="InterPro" id="IPR017871">
    <property type="entry name" value="ABC_transporter-like_CS"/>
</dbReference>
<evidence type="ECO:0000313" key="10">
    <source>
        <dbReference type="EMBL" id="MFC5589050.1"/>
    </source>
</evidence>
<sequence>MNHILEMKRISKSFPGVKALQNVDFSLEKGEVHCLIGANGAGKSTLMKVLAGVYTKDEGEILLEGQPVTIKNPFDSMALGISTIHQELSLVEELSLAENIFLGNYLKPQGGFVNWRRIHEETKKLFELLGLSVSPSMRTSDASMGVKQMVEIAKAIRSECKIIVMDEPSTALSSEEVTKLYKVIDLLKKQGYTIVYISHKLDELYAVGDRVTVLRNGQWIITDSLANLKQPELIHHITGRSIEKEEKVYKVSSREEFLRVEGFTNDKIHNVSFAVGKGEIVGLYGLVGSGRTELLRAIYGADARKAGELFMDGAKKNITSPSQAVELGMGLVPENRKTEGANLELSILDNAMLPSLHSYSKRSFVKSKKMKTAMQEAIRKLNIKASSMQVKMGTLSGGNQQKVIIAKWLIHNSKLLLFDEPTQGIDIGAKDEIYSIMKEIAHQGTSIIMATSEIEELLTVCDRVLIMFEGKLIKEFTQPAESKNDIMNIAVSG</sequence>
<keyword evidence="7" id="KW-1278">Translocase</keyword>
<keyword evidence="1" id="KW-0813">Transport</keyword>
<dbReference type="RefSeq" id="WP_381433065.1">
    <property type="nucleotide sequence ID" value="NZ_JBHSNO010000005.1"/>
</dbReference>
<keyword evidence="8" id="KW-0472">Membrane</keyword>
<keyword evidence="6 10" id="KW-0067">ATP-binding</keyword>
<keyword evidence="3" id="KW-0762">Sugar transport</keyword>
<keyword evidence="2" id="KW-1003">Cell membrane</keyword>
<dbReference type="InterPro" id="IPR027417">
    <property type="entry name" value="P-loop_NTPase"/>
</dbReference>
<dbReference type="PROSITE" id="PS00211">
    <property type="entry name" value="ABC_TRANSPORTER_1"/>
    <property type="match status" value="1"/>
</dbReference>
<evidence type="ECO:0000313" key="11">
    <source>
        <dbReference type="Proteomes" id="UP001596109"/>
    </source>
</evidence>
<keyword evidence="11" id="KW-1185">Reference proteome</keyword>
<dbReference type="CDD" id="cd03215">
    <property type="entry name" value="ABC_Carb_Monos_II"/>
    <property type="match status" value="1"/>
</dbReference>
<dbReference type="Gene3D" id="3.40.50.300">
    <property type="entry name" value="P-loop containing nucleotide triphosphate hydrolases"/>
    <property type="match status" value="2"/>
</dbReference>
<gene>
    <name evidence="10" type="ORF">ACFPRA_09135</name>
</gene>